<proteinExistence type="predicted"/>
<accession>A0A1F2PAJ0</accession>
<reference evidence="1" key="1">
    <citation type="submission" date="2016-05" db="EMBL/GenBank/DDBJ databases">
        <title>Microbial consortia oxidize butane by reversing methanogenesis.</title>
        <authorList>
            <person name="Laso-Perez R."/>
            <person name="Richter M."/>
            <person name="Wegener G."/>
            <person name="Musat F."/>
        </authorList>
    </citation>
    <scope>NUCLEOTIDE SEQUENCE [LARGE SCALE GENOMIC DNA]</scope>
    <source>
        <strain evidence="1">BOX2</strain>
    </source>
</reference>
<name>A0A1F2PAJ0_9EURY</name>
<comment type="caution">
    <text evidence="1">The sequence shown here is derived from an EMBL/GenBank/DDBJ whole genome shotgun (WGS) entry which is preliminary data.</text>
</comment>
<keyword evidence="2" id="KW-1185">Reference proteome</keyword>
<evidence type="ECO:0000313" key="2">
    <source>
        <dbReference type="Proteomes" id="UP000186940"/>
    </source>
</evidence>
<sequence>MDEIHFTRAEILRHLNLAHARLSKVESLLNPILRQRKKRVPVGGRGGGFF</sequence>
<dbReference type="STRING" id="1838285.SCAL_000582"/>
<evidence type="ECO:0000313" key="1">
    <source>
        <dbReference type="EMBL" id="OFV67942.1"/>
    </source>
</evidence>
<gene>
    <name evidence="1" type="ORF">SCAL_000582</name>
</gene>
<organism evidence="1 2">
    <name type="scientific">Candidatus Syntropharchaeum caldarium</name>
    <dbReference type="NCBI Taxonomy" id="1838285"/>
    <lineage>
        <taxon>Archaea</taxon>
        <taxon>Methanobacteriati</taxon>
        <taxon>Methanobacteriota</taxon>
        <taxon>Stenosarchaea group</taxon>
        <taxon>Methanomicrobia</taxon>
        <taxon>Methanosarcinales</taxon>
        <taxon>ANME-2 cluster</taxon>
        <taxon>Candidatus Syntropharchaeum</taxon>
    </lineage>
</organism>
<protein>
    <submittedName>
        <fullName evidence="1">Uncharacterized protein</fullName>
    </submittedName>
</protein>
<dbReference type="AlphaFoldDB" id="A0A1F2PAJ0"/>
<dbReference type="Proteomes" id="UP000186940">
    <property type="component" value="Unassembled WGS sequence"/>
</dbReference>
<dbReference type="EMBL" id="LYOS01000002">
    <property type="protein sequence ID" value="OFV67942.1"/>
    <property type="molecule type" value="Genomic_DNA"/>
</dbReference>